<dbReference type="ExpressionAtlas" id="Q9SCU2">
    <property type="expression patterns" value="baseline and differential"/>
</dbReference>
<evidence type="ECO:0000256" key="1">
    <source>
        <dbReference type="ARBA" id="ARBA00005851"/>
    </source>
</evidence>
<dbReference type="FunFam" id="3.30.429.10:FF:000004">
    <property type="entry name" value="Tautomerase/MIF superfamily protein"/>
    <property type="match status" value="1"/>
</dbReference>
<reference evidence="2" key="2">
    <citation type="submission" date="1999-12" db="EMBL/GenBank/DDBJ databases">
        <authorList>
            <person name="EU Arabidopsis sequencing project"/>
        </authorList>
    </citation>
    <scope>NUCLEOTIDE SEQUENCE</scope>
</reference>
<evidence type="ECO:0000313" key="2">
    <source>
        <dbReference type="EMBL" id="CAB63152.1"/>
    </source>
</evidence>
<dbReference type="Pfam" id="PF01187">
    <property type="entry name" value="MIF"/>
    <property type="match status" value="1"/>
</dbReference>
<dbReference type="PhylomeDB" id="Q9SCU2"/>
<proteinExistence type="inferred from homology"/>
<name>Q9SCU2_ARATH</name>
<dbReference type="SUPFAM" id="SSF55331">
    <property type="entry name" value="Tautomerase/MIF"/>
    <property type="match status" value="1"/>
</dbReference>
<reference evidence="2" key="1">
    <citation type="submission" date="1999-11" db="EMBL/GenBank/DDBJ databases">
        <authorList>
            <person name="Delseny M."/>
            <person name="Berger C."/>
            <person name="Cooke R."/>
            <person name="Grellet F."/>
            <person name="Laudie M."/>
            <person name="Mewes H.W."/>
            <person name="Lemcke K."/>
            <person name="Mayer K.F.X."/>
            <person name="Quetier F."/>
            <person name="Salanoubat M."/>
        </authorList>
    </citation>
    <scope>NUCLEOTIDE SEQUENCE</scope>
</reference>
<dbReference type="GO" id="GO:0005634">
    <property type="term" value="C:nucleus"/>
    <property type="evidence" value="ECO:0000314"/>
    <property type="project" value="TAIR"/>
</dbReference>
<protein>
    <submittedName>
        <fullName evidence="2">LS1-like protein</fullName>
    </submittedName>
</protein>
<dbReference type="InterPro" id="IPR001398">
    <property type="entry name" value="Macrophage_inhib_fac"/>
</dbReference>
<organism evidence="2">
    <name type="scientific">Arabidopsis thaliana</name>
    <name type="common">Mouse-ear cress</name>
    <dbReference type="NCBI Taxonomy" id="3702"/>
    <lineage>
        <taxon>Eukaryota</taxon>
        <taxon>Viridiplantae</taxon>
        <taxon>Streptophyta</taxon>
        <taxon>Embryophyta</taxon>
        <taxon>Tracheophyta</taxon>
        <taxon>Spermatophyta</taxon>
        <taxon>Magnoliopsida</taxon>
        <taxon>eudicotyledons</taxon>
        <taxon>Gunneridae</taxon>
        <taxon>Pentapetalae</taxon>
        <taxon>rosids</taxon>
        <taxon>malvids</taxon>
        <taxon>Brassicales</taxon>
        <taxon>Brassicaceae</taxon>
        <taxon>Camelineae</taxon>
        <taxon>Arabidopsis</taxon>
    </lineage>
</organism>
<dbReference type="PANTHER" id="PTHR11954">
    <property type="entry name" value="D-DOPACHROME DECARBOXYLASE"/>
    <property type="match status" value="1"/>
</dbReference>
<sequence>MDEKLAFDIGSCLTGVSIHGEKMPCLYITTNVNFDGVNTDPFYSEVTKAVASIVGRPQNLVMVVLKGSVEIVFGGNKEAAAYAEIVSMGGITKQVKRELIATVGSILHTHFSIHPTRFIFKVFDINSLPLPSKL</sequence>
<dbReference type="Gene3D" id="3.30.429.10">
    <property type="entry name" value="Macrophage Migration Inhibitory Factor"/>
    <property type="match status" value="1"/>
</dbReference>
<dbReference type="PIR" id="T46062">
    <property type="entry name" value="T46062"/>
</dbReference>
<dbReference type="EMBL" id="AL132968">
    <property type="protein sequence ID" value="CAB63152.1"/>
    <property type="molecule type" value="Genomic_DNA"/>
</dbReference>
<dbReference type="InterPro" id="IPR014347">
    <property type="entry name" value="Tautomerase/MIF_sf"/>
</dbReference>
<dbReference type="TAIR" id="AT3G51660"/>
<gene>
    <name evidence="2" type="primary">T18N14.40</name>
</gene>
<dbReference type="GO" id="GO:0005737">
    <property type="term" value="C:cytoplasm"/>
    <property type="evidence" value="ECO:0000314"/>
    <property type="project" value="TAIR"/>
</dbReference>
<accession>Q9SCU2</accession>
<dbReference type="PANTHER" id="PTHR11954:SF25">
    <property type="entry name" value="LS1-LIKE PROTEIN"/>
    <property type="match status" value="1"/>
</dbReference>
<comment type="similarity">
    <text evidence="1">Belongs to the MIF family.</text>
</comment>
<reference key="3">
    <citation type="journal article" date="2000" name="Nature">
        <title>Sequence and analysis of chromosome 3 of the plant Arabidopsis thaliana.</title>
        <authorList>
            <consortium name="European Union Chromosome 3 Arabidopsis Sequencing Consortium"/>
            <consortium name="Institute for Genomic Research"/>
            <consortium name="Kazusa DNA Research Institute"/>
            <person name="Salanoubat M."/>
            <person name="Lemcke K."/>
            <person name="Rieger M."/>
            <person name="Ansorge W."/>
            <person name="Unseld M."/>
            <person name="Fartmann B."/>
            <person name="Valle G."/>
            <person name="Blocker H."/>
            <person name="Perez-Alonso M."/>
            <person name="Obermaier B."/>
            <person name="Delseny M."/>
            <person name="Boutry M."/>
            <person name="Grivell L.A."/>
            <person name="Mache R."/>
            <person name="Puigdomenech P."/>
            <person name="De Simone V."/>
            <person name="Choisne N."/>
            <person name="Artiguenave F."/>
            <person name="Robert C."/>
            <person name="Brottier P."/>
            <person name="Wincker P."/>
            <person name="Cattolico L."/>
            <person name="Weissenbach J."/>
            <person name="Saurin W."/>
            <person name="Quetier F."/>
            <person name="Schafer M."/>
            <person name="Muller-Auer S."/>
            <person name="Gabel C."/>
            <person name="Fuchs M."/>
            <person name="Benes V."/>
            <person name="Wurmbach E."/>
            <person name="Drzonek H."/>
            <person name="Erfle H."/>
            <person name="Jordan N."/>
            <person name="Bangert S."/>
            <person name="Wiedelmann R."/>
            <person name="Kranz H."/>
            <person name="Voss H."/>
            <person name="Holland R."/>
            <person name="Brandt P."/>
            <person name="Nyakatura G."/>
            <person name="Vezzi A."/>
            <person name="D'Angelo M."/>
            <person name="Pallavicini A."/>
            <person name="Toppo S."/>
            <person name="Simionati B."/>
            <person name="Conrad A."/>
            <person name="Hornischer K."/>
            <person name="Kauer G."/>
            <person name="Lohnert T.H."/>
            <person name="Nordsiek G."/>
            <person name="Reichelt J."/>
            <person name="Scharfe M."/>
            <person name="Schon O."/>
            <person name="Bargues M."/>
            <person name="Terol J."/>
            <person name="Climent J."/>
            <person name="Navarro P."/>
            <person name="Collado C."/>
            <person name="Perez-Perez A."/>
            <person name="Ottenwalder B."/>
            <person name="Duchemin D."/>
            <person name="Cooke R."/>
            <person name="Laudie M."/>
            <person name="Berger-Llauro C."/>
            <person name="Purnelle B."/>
            <person name="Masuy D."/>
            <person name="de Haan M."/>
            <person name="Maarse A.C."/>
            <person name="Alcaraz J.P."/>
            <person name="Cottet A."/>
            <person name="Casacuberta E."/>
            <person name="Monfort A."/>
            <person name="Argiriou A."/>
            <person name="flores M."/>
            <person name="Liguori R."/>
            <person name="Vitale D."/>
            <person name="Mannhaupt G."/>
            <person name="Haase D."/>
            <person name="Schoof H."/>
            <person name="Rudd S."/>
            <person name="Zaccaria P."/>
            <person name="Mewes H.W."/>
            <person name="Mayer K.F."/>
            <person name="Kaul S."/>
            <person name="Town C.D."/>
            <person name="Koo H.L."/>
            <person name="Tallon L.J."/>
            <person name="Jenkins J."/>
            <person name="Rooney T."/>
            <person name="Rizzo M."/>
            <person name="Walts A."/>
            <person name="Utterback T."/>
            <person name="Fujii C.Y."/>
            <person name="Shea T.P."/>
            <person name="Creasy T.H."/>
            <person name="Haas B."/>
            <person name="Maiti R."/>
            <person name="Wu D."/>
            <person name="Peterson J."/>
            <person name="Van Aken S."/>
            <person name="Pai G."/>
            <person name="Militscher J."/>
            <person name="Sellers P."/>
            <person name="Gill J.E."/>
            <person name="Feldblyum T.V."/>
            <person name="Preuss D."/>
            <person name="Lin X."/>
            <person name="Nierman W.C."/>
            <person name="Salzberg S.L."/>
            <person name="White O."/>
            <person name="Venter J.C."/>
            <person name="Fraser C.M."/>
            <person name="Kaneko T."/>
            <person name="Nakamura Y."/>
            <person name="Sato S."/>
            <person name="Kato T."/>
            <person name="Asamizu E."/>
            <person name="Sasamoto S."/>
            <person name="Kimura T."/>
            <person name="Idesawa K."/>
            <person name="Kawashima K."/>
            <person name="Kishida Y."/>
            <person name="Kiyokawa C."/>
            <person name="Kohara M."/>
            <person name="Matsumoto M."/>
            <person name="Matsuno A."/>
            <person name="Muraki A."/>
            <person name="Nakayama S."/>
            <person name="Nakazaki N."/>
            <person name="Shinpo S."/>
            <person name="Takeuchi C."/>
            <person name="Wada T."/>
            <person name="Watanabe A."/>
            <person name="Yamada M."/>
            <person name="Yasuda M."/>
            <person name="Tabata S."/>
        </authorList>
    </citation>
    <scope>NUCLEOTIDE SEQUENCE [LARGE SCALE GENOMIC DNA]</scope>
    <source>
        <strain>cv. Columbia</strain>
    </source>
</reference>
<dbReference type="AlphaFoldDB" id="Q9SCU2"/>
<dbReference type="GO" id="GO:0005777">
    <property type="term" value="C:peroxisome"/>
    <property type="evidence" value="ECO:0000314"/>
    <property type="project" value="TAIR"/>
</dbReference>